<dbReference type="EMBL" id="JAUEDM010000002">
    <property type="protein sequence ID" value="KAK3325050.1"/>
    <property type="molecule type" value="Genomic_DNA"/>
</dbReference>
<dbReference type="Gene3D" id="3.40.50.1000">
    <property type="entry name" value="HAD superfamily/HAD-like"/>
    <property type="match status" value="1"/>
</dbReference>
<organism evidence="1 2">
    <name type="scientific">Apodospora peruviana</name>
    <dbReference type="NCBI Taxonomy" id="516989"/>
    <lineage>
        <taxon>Eukaryota</taxon>
        <taxon>Fungi</taxon>
        <taxon>Dikarya</taxon>
        <taxon>Ascomycota</taxon>
        <taxon>Pezizomycotina</taxon>
        <taxon>Sordariomycetes</taxon>
        <taxon>Sordariomycetidae</taxon>
        <taxon>Sordariales</taxon>
        <taxon>Lasiosphaeriaceae</taxon>
        <taxon>Apodospora</taxon>
    </lineage>
</organism>
<dbReference type="InterPro" id="IPR036412">
    <property type="entry name" value="HAD-like_sf"/>
</dbReference>
<dbReference type="InterPro" id="IPR044924">
    <property type="entry name" value="HAD-SF_hydro_IA_REG-2-like_cap"/>
</dbReference>
<protein>
    <recommendedName>
        <fullName evidence="3">Haloacid dehalogenase</fullName>
    </recommendedName>
</protein>
<dbReference type="SUPFAM" id="SSF56784">
    <property type="entry name" value="HAD-like"/>
    <property type="match status" value="1"/>
</dbReference>
<comment type="caution">
    <text evidence="1">The sequence shown here is derived from an EMBL/GenBank/DDBJ whole genome shotgun (WGS) entry which is preliminary data.</text>
</comment>
<dbReference type="InterPro" id="IPR023214">
    <property type="entry name" value="HAD_sf"/>
</dbReference>
<proteinExistence type="predicted"/>
<dbReference type="InterPro" id="IPR051828">
    <property type="entry name" value="HAD-like_hydrolase_domain"/>
</dbReference>
<dbReference type="AlphaFoldDB" id="A0AAE0IHK0"/>
<name>A0AAE0IHK0_9PEZI</name>
<evidence type="ECO:0008006" key="3">
    <source>
        <dbReference type="Google" id="ProtNLM"/>
    </source>
</evidence>
<dbReference type="Gene3D" id="1.10.150.720">
    <property type="entry name" value="Haloacid dehalogenase-like hydrolase"/>
    <property type="match status" value="1"/>
</dbReference>
<gene>
    <name evidence="1" type="ORF">B0H66DRAFT_547307</name>
</gene>
<sequence length="333" mass="37520">MTKRNLLICFDAFGTLFKPKRPVEEQYTTIARRHFGLRGFDASDVRASFRKAFKASAETHPNFGKEVGMGATWWWTNVINNTFQPLMPDKAIVPPGLAPALLHRFSSSEGYTVPAPGLRTLLQTLKSRDMCQKQFDQIVVGVVTNSDDRVPLILESFGLKVSPLRFGSPPRSVIKDKEYDVDFHCISYDVGAEKPDRRIFDAAEEMARTVCRARNRQAAAAGVDDKWLKLFVGDELATDVVGALGAGWHSVFLVQQQGKIMDDANIMDEVAEQFYGRARCMVDLDQIYHDEKEERAVADVFPVDGKPVSARTSSLWAFVWWFAADGKRAHMWH</sequence>
<dbReference type="Pfam" id="PF00702">
    <property type="entry name" value="Hydrolase"/>
    <property type="match status" value="1"/>
</dbReference>
<dbReference type="Proteomes" id="UP001283341">
    <property type="component" value="Unassembled WGS sequence"/>
</dbReference>
<dbReference type="GO" id="GO:0005634">
    <property type="term" value="C:nucleus"/>
    <property type="evidence" value="ECO:0007669"/>
    <property type="project" value="TreeGrafter"/>
</dbReference>
<evidence type="ECO:0000313" key="1">
    <source>
        <dbReference type="EMBL" id="KAK3325050.1"/>
    </source>
</evidence>
<accession>A0AAE0IHK0</accession>
<evidence type="ECO:0000313" key="2">
    <source>
        <dbReference type="Proteomes" id="UP001283341"/>
    </source>
</evidence>
<dbReference type="PANTHER" id="PTHR46191:SF2">
    <property type="entry name" value="HALOACID DEHALOGENASE-LIKE HYDROLASE DOMAIN-CONTAINING PROTEIN 3"/>
    <property type="match status" value="1"/>
</dbReference>
<keyword evidence="2" id="KW-1185">Reference proteome</keyword>
<dbReference type="PANTHER" id="PTHR46191">
    <property type="match status" value="1"/>
</dbReference>
<reference evidence="1" key="1">
    <citation type="journal article" date="2023" name="Mol. Phylogenet. Evol.">
        <title>Genome-scale phylogeny and comparative genomics of the fungal order Sordariales.</title>
        <authorList>
            <person name="Hensen N."/>
            <person name="Bonometti L."/>
            <person name="Westerberg I."/>
            <person name="Brannstrom I.O."/>
            <person name="Guillou S."/>
            <person name="Cros-Aarteil S."/>
            <person name="Calhoun S."/>
            <person name="Haridas S."/>
            <person name="Kuo A."/>
            <person name="Mondo S."/>
            <person name="Pangilinan J."/>
            <person name="Riley R."/>
            <person name="LaButti K."/>
            <person name="Andreopoulos B."/>
            <person name="Lipzen A."/>
            <person name="Chen C."/>
            <person name="Yan M."/>
            <person name="Daum C."/>
            <person name="Ng V."/>
            <person name="Clum A."/>
            <person name="Steindorff A."/>
            <person name="Ohm R.A."/>
            <person name="Martin F."/>
            <person name="Silar P."/>
            <person name="Natvig D.O."/>
            <person name="Lalanne C."/>
            <person name="Gautier V."/>
            <person name="Ament-Velasquez S.L."/>
            <person name="Kruys A."/>
            <person name="Hutchinson M.I."/>
            <person name="Powell A.J."/>
            <person name="Barry K."/>
            <person name="Miller A.N."/>
            <person name="Grigoriev I.V."/>
            <person name="Debuchy R."/>
            <person name="Gladieux P."/>
            <person name="Hiltunen Thoren M."/>
            <person name="Johannesson H."/>
        </authorList>
    </citation>
    <scope>NUCLEOTIDE SEQUENCE</scope>
    <source>
        <strain evidence="1">CBS 118394</strain>
    </source>
</reference>
<reference evidence="1" key="2">
    <citation type="submission" date="2023-06" db="EMBL/GenBank/DDBJ databases">
        <authorList>
            <consortium name="Lawrence Berkeley National Laboratory"/>
            <person name="Haridas S."/>
            <person name="Hensen N."/>
            <person name="Bonometti L."/>
            <person name="Westerberg I."/>
            <person name="Brannstrom I.O."/>
            <person name="Guillou S."/>
            <person name="Cros-Aarteil S."/>
            <person name="Calhoun S."/>
            <person name="Kuo A."/>
            <person name="Mondo S."/>
            <person name="Pangilinan J."/>
            <person name="Riley R."/>
            <person name="Labutti K."/>
            <person name="Andreopoulos B."/>
            <person name="Lipzen A."/>
            <person name="Chen C."/>
            <person name="Yanf M."/>
            <person name="Daum C."/>
            <person name="Ng V."/>
            <person name="Clum A."/>
            <person name="Steindorff A."/>
            <person name="Ohm R."/>
            <person name="Martin F."/>
            <person name="Silar P."/>
            <person name="Natvig D."/>
            <person name="Lalanne C."/>
            <person name="Gautier V."/>
            <person name="Ament-Velasquez S.L."/>
            <person name="Kruys A."/>
            <person name="Hutchinson M.I."/>
            <person name="Powell A.J."/>
            <person name="Barry K."/>
            <person name="Miller A.N."/>
            <person name="Grigoriev I.V."/>
            <person name="Debuchy R."/>
            <person name="Gladieux P."/>
            <person name="Thoren M.H."/>
            <person name="Johannesson H."/>
        </authorList>
    </citation>
    <scope>NUCLEOTIDE SEQUENCE</scope>
    <source>
        <strain evidence="1">CBS 118394</strain>
    </source>
</reference>